<protein>
    <submittedName>
        <fullName evidence="2">Uncharacterized protein</fullName>
    </submittedName>
</protein>
<gene>
    <name evidence="2" type="ORF">SAY87_026794</name>
</gene>
<evidence type="ECO:0000256" key="1">
    <source>
        <dbReference type="SAM" id="MobiDB-lite"/>
    </source>
</evidence>
<comment type="caution">
    <text evidence="2">The sequence shown here is derived from an EMBL/GenBank/DDBJ whole genome shotgun (WGS) entry which is preliminary data.</text>
</comment>
<feature type="region of interest" description="Disordered" evidence="1">
    <location>
        <begin position="164"/>
        <end position="188"/>
    </location>
</feature>
<evidence type="ECO:0000313" key="3">
    <source>
        <dbReference type="Proteomes" id="UP001345219"/>
    </source>
</evidence>
<name>A0AAN7GMD9_9MYRT</name>
<sequence length="204" mass="23493">METRKLLVEGHIFSNKKKAARKISRARAWHYNSTTSHGRRMSAEERETENTWPSSRGFQRPSANQVYAYPHPTQDRVLSGLEYASWDQSEQKRWWRSRERELRHQPAGWRGRSVEGRAPCLTASGWRQPRNLMGLDCCTCTASTRKKQVYAQRYKPCSEATVHLPSEKKEGAKKSRRDPVISAATFSGPGRALSIEEDEWASWA</sequence>
<dbReference type="AlphaFoldDB" id="A0AAN7GMD9"/>
<feature type="region of interest" description="Disordered" evidence="1">
    <location>
        <begin position="34"/>
        <end position="57"/>
    </location>
</feature>
<organism evidence="2 3">
    <name type="scientific">Trapa incisa</name>
    <dbReference type="NCBI Taxonomy" id="236973"/>
    <lineage>
        <taxon>Eukaryota</taxon>
        <taxon>Viridiplantae</taxon>
        <taxon>Streptophyta</taxon>
        <taxon>Embryophyta</taxon>
        <taxon>Tracheophyta</taxon>
        <taxon>Spermatophyta</taxon>
        <taxon>Magnoliopsida</taxon>
        <taxon>eudicotyledons</taxon>
        <taxon>Gunneridae</taxon>
        <taxon>Pentapetalae</taxon>
        <taxon>rosids</taxon>
        <taxon>malvids</taxon>
        <taxon>Myrtales</taxon>
        <taxon>Lythraceae</taxon>
        <taxon>Trapa</taxon>
    </lineage>
</organism>
<evidence type="ECO:0000313" key="2">
    <source>
        <dbReference type="EMBL" id="KAK4749345.1"/>
    </source>
</evidence>
<proteinExistence type="predicted"/>
<dbReference type="EMBL" id="JAXIOK010000018">
    <property type="protein sequence ID" value="KAK4749345.1"/>
    <property type="molecule type" value="Genomic_DNA"/>
</dbReference>
<dbReference type="Proteomes" id="UP001345219">
    <property type="component" value="Chromosome 21"/>
</dbReference>
<keyword evidence="3" id="KW-1185">Reference proteome</keyword>
<feature type="compositionally biased region" description="Basic and acidic residues" evidence="1">
    <location>
        <begin position="165"/>
        <end position="179"/>
    </location>
</feature>
<accession>A0AAN7GMD9</accession>
<reference evidence="2 3" key="1">
    <citation type="journal article" date="2023" name="Hortic Res">
        <title>Pangenome of water caltrop reveals structural variations and asymmetric subgenome divergence after allopolyploidization.</title>
        <authorList>
            <person name="Zhang X."/>
            <person name="Chen Y."/>
            <person name="Wang L."/>
            <person name="Yuan Y."/>
            <person name="Fang M."/>
            <person name="Shi L."/>
            <person name="Lu R."/>
            <person name="Comes H.P."/>
            <person name="Ma Y."/>
            <person name="Chen Y."/>
            <person name="Huang G."/>
            <person name="Zhou Y."/>
            <person name="Zheng Z."/>
            <person name="Qiu Y."/>
        </authorList>
    </citation>
    <scope>NUCLEOTIDE SEQUENCE [LARGE SCALE GENOMIC DNA]</scope>
    <source>
        <tissue evidence="2">Roots</tissue>
    </source>
</reference>